<gene>
    <name evidence="2" type="ORF">A3A33_03670</name>
</gene>
<organism evidence="2 3">
    <name type="scientific">Candidatus Yanofskybacteria bacterium RIFCSPLOWO2_01_FULL_49_25</name>
    <dbReference type="NCBI Taxonomy" id="1802701"/>
    <lineage>
        <taxon>Bacteria</taxon>
        <taxon>Candidatus Yanofskyibacteriota</taxon>
    </lineage>
</organism>
<evidence type="ECO:0000313" key="2">
    <source>
        <dbReference type="EMBL" id="OGN29290.1"/>
    </source>
</evidence>
<feature type="transmembrane region" description="Helical" evidence="1">
    <location>
        <begin position="6"/>
        <end position="29"/>
    </location>
</feature>
<accession>A0A1F8GWC4</accession>
<dbReference type="EMBL" id="MGKP01000008">
    <property type="protein sequence ID" value="OGN29290.1"/>
    <property type="molecule type" value="Genomic_DNA"/>
</dbReference>
<comment type="caution">
    <text evidence="2">The sequence shown here is derived from an EMBL/GenBank/DDBJ whole genome shotgun (WGS) entry which is preliminary data.</text>
</comment>
<protein>
    <submittedName>
        <fullName evidence="2">Uncharacterized protein</fullName>
    </submittedName>
</protein>
<evidence type="ECO:0000256" key="1">
    <source>
        <dbReference type="SAM" id="Phobius"/>
    </source>
</evidence>
<keyword evidence="1" id="KW-0472">Membrane</keyword>
<dbReference type="STRING" id="1802701.A3A33_03670"/>
<keyword evidence="1" id="KW-0812">Transmembrane</keyword>
<reference evidence="2 3" key="1">
    <citation type="journal article" date="2016" name="Nat. Commun.">
        <title>Thousands of microbial genomes shed light on interconnected biogeochemical processes in an aquifer system.</title>
        <authorList>
            <person name="Anantharaman K."/>
            <person name="Brown C.T."/>
            <person name="Hug L.A."/>
            <person name="Sharon I."/>
            <person name="Castelle C.J."/>
            <person name="Probst A.J."/>
            <person name="Thomas B.C."/>
            <person name="Singh A."/>
            <person name="Wilkins M.J."/>
            <person name="Karaoz U."/>
            <person name="Brodie E.L."/>
            <person name="Williams K.H."/>
            <person name="Hubbard S.S."/>
            <person name="Banfield J.F."/>
        </authorList>
    </citation>
    <scope>NUCLEOTIDE SEQUENCE [LARGE SCALE GENOMIC DNA]</scope>
</reference>
<sequence>MNKVQTTILAVVVILVVLAIIQFGIWFLFDDNMAIGTVMSQSEPLGIQDDCAYFTTYVPLGYWVTNCDRGWYVTFWGGIY</sequence>
<name>A0A1F8GWC4_9BACT</name>
<evidence type="ECO:0000313" key="3">
    <source>
        <dbReference type="Proteomes" id="UP000179047"/>
    </source>
</evidence>
<proteinExistence type="predicted"/>
<dbReference type="AlphaFoldDB" id="A0A1F8GWC4"/>
<dbReference type="Proteomes" id="UP000179047">
    <property type="component" value="Unassembled WGS sequence"/>
</dbReference>
<keyword evidence="1" id="KW-1133">Transmembrane helix</keyword>